<feature type="domain" description="Glycosyl transferase family 1" evidence="2">
    <location>
        <begin position="197"/>
        <end position="351"/>
    </location>
</feature>
<dbReference type="AlphaFoldDB" id="A0A5B8NJK8"/>
<dbReference type="PANTHER" id="PTHR46401">
    <property type="entry name" value="GLYCOSYLTRANSFERASE WBBK-RELATED"/>
    <property type="match status" value="1"/>
</dbReference>
<protein>
    <submittedName>
        <fullName evidence="3">Glycosyltransferase family 4 protein</fullName>
    </submittedName>
</protein>
<dbReference type="Gene3D" id="3.40.50.2000">
    <property type="entry name" value="Glycogen Phosphorylase B"/>
    <property type="match status" value="2"/>
</dbReference>
<evidence type="ECO:0000256" key="1">
    <source>
        <dbReference type="ARBA" id="ARBA00022679"/>
    </source>
</evidence>
<reference evidence="3" key="1">
    <citation type="submission" date="2019-08" db="EMBL/GenBank/DDBJ databases">
        <title>Carotenoids and Carotenoid Binding Proteins in the Halophilic Cyanobacterium Euhalothece sp. ZM00.</title>
        <authorList>
            <person name="Cho S.M."/>
            <person name="Song J.Y."/>
            <person name="Park Y.-I."/>
        </authorList>
    </citation>
    <scope>NUCLEOTIDE SEQUENCE [LARGE SCALE GENOMIC DNA]</scope>
    <source>
        <strain evidence="3">Z-M001</strain>
    </source>
</reference>
<dbReference type="InterPro" id="IPR001296">
    <property type="entry name" value="Glyco_trans_1"/>
</dbReference>
<accession>A0A5B8NJK8</accession>
<dbReference type="OrthoDB" id="5416057at2"/>
<evidence type="ECO:0000313" key="3">
    <source>
        <dbReference type="EMBL" id="QDZ39126.1"/>
    </source>
</evidence>
<proteinExistence type="predicted"/>
<dbReference type="KEGG" id="enn:FRE64_03745"/>
<name>A0A5B8NJK8_9CHRO</name>
<keyword evidence="4" id="KW-1185">Reference proteome</keyword>
<dbReference type="Pfam" id="PF00534">
    <property type="entry name" value="Glycos_transf_1"/>
    <property type="match status" value="1"/>
</dbReference>
<dbReference type="SUPFAM" id="SSF53756">
    <property type="entry name" value="UDP-Glycosyltransferase/glycogen phosphorylase"/>
    <property type="match status" value="1"/>
</dbReference>
<evidence type="ECO:0000259" key="2">
    <source>
        <dbReference type="Pfam" id="PF00534"/>
    </source>
</evidence>
<sequence length="388" mass="43589">MKILLTIHHHLDPNTGAPGATLQLGQEYQKLGHQVFYYSFDHLPHYLSGKIKSVIFPYFLAHYLSKLSTPIDIIDASTGDAWFWGKVSSYQHNNHPLLVTRSHGLEHTVHHAFLKEVQTGRQHSSWKYRFYHGGFRLWEVANSLRGADLVFLLNHDDLEYAVTNLSIKREKTHIVTNGISESFLGLKFETSPLSSPSKISIVQVGSYIPRKGINYGVPALNTILKRYPQVQVSFLGTGCSPAQVHQDFDEAVRDRVQVIPHYSNDTLPTLLQGHQIKLLPSLSEGLGLVLLEAMACGLTPIATNVSGPKEIIRDGENGLLVPPYDSHAIINAIKQLITDSSYLKQLRDNAYATAQNYSWSRIAHHSITLYKQGLAKKQKIYNSNNYNT</sequence>
<organism evidence="3 4">
    <name type="scientific">Euhalothece natronophila Z-M001</name>
    <dbReference type="NCBI Taxonomy" id="522448"/>
    <lineage>
        <taxon>Bacteria</taxon>
        <taxon>Bacillati</taxon>
        <taxon>Cyanobacteriota</taxon>
        <taxon>Cyanophyceae</taxon>
        <taxon>Oscillatoriophycideae</taxon>
        <taxon>Chroococcales</taxon>
        <taxon>Halothecacae</taxon>
        <taxon>Halothece cluster</taxon>
        <taxon>Euhalothece</taxon>
    </lineage>
</organism>
<dbReference type="GO" id="GO:0009103">
    <property type="term" value="P:lipopolysaccharide biosynthetic process"/>
    <property type="evidence" value="ECO:0007669"/>
    <property type="project" value="TreeGrafter"/>
</dbReference>
<gene>
    <name evidence="3" type="ORF">FRE64_03745</name>
</gene>
<dbReference type="RefSeq" id="WP_146294734.1">
    <property type="nucleotide sequence ID" value="NZ_CP042326.1"/>
</dbReference>
<dbReference type="CDD" id="cd03801">
    <property type="entry name" value="GT4_PimA-like"/>
    <property type="match status" value="1"/>
</dbReference>
<evidence type="ECO:0000313" key="4">
    <source>
        <dbReference type="Proteomes" id="UP000318453"/>
    </source>
</evidence>
<dbReference type="Proteomes" id="UP000318453">
    <property type="component" value="Chromosome"/>
</dbReference>
<dbReference type="EMBL" id="CP042326">
    <property type="protein sequence ID" value="QDZ39126.1"/>
    <property type="molecule type" value="Genomic_DNA"/>
</dbReference>
<keyword evidence="1 3" id="KW-0808">Transferase</keyword>
<dbReference type="GO" id="GO:0016757">
    <property type="term" value="F:glycosyltransferase activity"/>
    <property type="evidence" value="ECO:0007669"/>
    <property type="project" value="InterPro"/>
</dbReference>
<dbReference type="PANTHER" id="PTHR46401:SF2">
    <property type="entry name" value="GLYCOSYLTRANSFERASE WBBK-RELATED"/>
    <property type="match status" value="1"/>
</dbReference>